<dbReference type="Proteomes" id="UP000636505">
    <property type="component" value="Unassembled WGS sequence"/>
</dbReference>
<evidence type="ECO:0000256" key="4">
    <source>
        <dbReference type="ARBA" id="ARBA00023157"/>
    </source>
</evidence>
<evidence type="ECO:0000313" key="8">
    <source>
        <dbReference type="Proteomes" id="UP000636505"/>
    </source>
</evidence>
<dbReference type="GO" id="GO:0015035">
    <property type="term" value="F:protein-disulfide reductase activity"/>
    <property type="evidence" value="ECO:0007669"/>
    <property type="project" value="TreeGrafter"/>
</dbReference>
<reference evidence="7" key="1">
    <citation type="submission" date="2020-10" db="EMBL/GenBank/DDBJ databases">
        <authorList>
            <person name="Castelo-Branco R."/>
            <person name="Eusebio N."/>
            <person name="Adriana R."/>
            <person name="Vieira A."/>
            <person name="Brugerolle De Fraissinette N."/>
            <person name="Rezende De Castro R."/>
            <person name="Schneider M.P."/>
            <person name="Vasconcelos V."/>
            <person name="Leao P.N."/>
        </authorList>
    </citation>
    <scope>NUCLEOTIDE SEQUENCE</scope>
    <source>
        <strain evidence="7">LEGE 07310</strain>
    </source>
</reference>
<dbReference type="Pfam" id="PF00085">
    <property type="entry name" value="Thioredoxin"/>
    <property type="match status" value="1"/>
</dbReference>
<dbReference type="InterPro" id="IPR036249">
    <property type="entry name" value="Thioredoxin-like_sf"/>
</dbReference>
<organism evidence="7 8">
    <name type="scientific">Vasconcelosia minhoensis LEGE 07310</name>
    <dbReference type="NCBI Taxonomy" id="915328"/>
    <lineage>
        <taxon>Bacteria</taxon>
        <taxon>Bacillati</taxon>
        <taxon>Cyanobacteriota</taxon>
        <taxon>Cyanophyceae</taxon>
        <taxon>Nodosilineales</taxon>
        <taxon>Cymatolegaceae</taxon>
        <taxon>Vasconcelosia</taxon>
        <taxon>Vasconcelosia minhoensis</taxon>
    </lineage>
</organism>
<keyword evidence="3" id="KW-0249">Electron transport</keyword>
<dbReference type="InterPro" id="IPR013766">
    <property type="entry name" value="Thioredoxin_domain"/>
</dbReference>
<evidence type="ECO:0000256" key="1">
    <source>
        <dbReference type="ARBA" id="ARBA00008987"/>
    </source>
</evidence>
<gene>
    <name evidence="7" type="ORF">IQ241_02690</name>
</gene>
<proteinExistence type="inferred from homology"/>
<name>A0A8J7AVA9_9CYAN</name>
<evidence type="ECO:0000256" key="3">
    <source>
        <dbReference type="ARBA" id="ARBA00022982"/>
    </source>
</evidence>
<evidence type="ECO:0000259" key="6">
    <source>
        <dbReference type="PROSITE" id="PS51352"/>
    </source>
</evidence>
<evidence type="ECO:0000313" key="7">
    <source>
        <dbReference type="EMBL" id="MBE9076212.1"/>
    </source>
</evidence>
<keyword evidence="5" id="KW-0676">Redox-active center</keyword>
<evidence type="ECO:0000256" key="5">
    <source>
        <dbReference type="ARBA" id="ARBA00023284"/>
    </source>
</evidence>
<dbReference type="Gene3D" id="3.40.30.10">
    <property type="entry name" value="Glutaredoxin"/>
    <property type="match status" value="1"/>
</dbReference>
<feature type="domain" description="Thioredoxin" evidence="6">
    <location>
        <begin position="1"/>
        <end position="106"/>
    </location>
</feature>
<dbReference type="GO" id="GO:0005829">
    <property type="term" value="C:cytosol"/>
    <property type="evidence" value="ECO:0007669"/>
    <property type="project" value="TreeGrafter"/>
</dbReference>
<dbReference type="SUPFAM" id="SSF52833">
    <property type="entry name" value="Thioredoxin-like"/>
    <property type="match status" value="1"/>
</dbReference>
<dbReference type="AlphaFoldDB" id="A0A8J7AVA9"/>
<sequence length="124" mass="14200">MNPTIREINFSQEVLSSSVPVLVHFWAPWCGICRMITPLLNRFQEEYQGQLRIVDVNADESLRLASYYQLTTLPTLIFFRNGEVLKRIDGFSGRDDIRQALDWVMRQAPLEEVSAGLSTGLPLE</sequence>
<protein>
    <submittedName>
        <fullName evidence="7">Thioredoxin</fullName>
    </submittedName>
</protein>
<dbReference type="PANTHER" id="PTHR45663">
    <property type="entry name" value="GEO12009P1"/>
    <property type="match status" value="1"/>
</dbReference>
<dbReference type="PANTHER" id="PTHR45663:SF11">
    <property type="entry name" value="GEO12009P1"/>
    <property type="match status" value="1"/>
</dbReference>
<dbReference type="PRINTS" id="PR00421">
    <property type="entry name" value="THIOREDOXIN"/>
</dbReference>
<keyword evidence="2" id="KW-0813">Transport</keyword>
<dbReference type="PROSITE" id="PS51352">
    <property type="entry name" value="THIOREDOXIN_2"/>
    <property type="match status" value="1"/>
</dbReference>
<dbReference type="CDD" id="cd02947">
    <property type="entry name" value="TRX_family"/>
    <property type="match status" value="1"/>
</dbReference>
<comment type="similarity">
    <text evidence="1">Belongs to the thioredoxin family.</text>
</comment>
<evidence type="ECO:0000256" key="2">
    <source>
        <dbReference type="ARBA" id="ARBA00022448"/>
    </source>
</evidence>
<keyword evidence="4" id="KW-1015">Disulfide bond</keyword>
<dbReference type="GO" id="GO:0045454">
    <property type="term" value="P:cell redox homeostasis"/>
    <property type="evidence" value="ECO:0007669"/>
    <property type="project" value="TreeGrafter"/>
</dbReference>
<keyword evidence="8" id="KW-1185">Reference proteome</keyword>
<dbReference type="FunFam" id="3.40.30.10:FF:000001">
    <property type="entry name" value="Thioredoxin"/>
    <property type="match status" value="1"/>
</dbReference>
<dbReference type="RefSeq" id="WP_193904877.1">
    <property type="nucleotide sequence ID" value="NZ_JADEXG010000004.1"/>
</dbReference>
<accession>A0A8J7AVA9</accession>
<comment type="caution">
    <text evidence="7">The sequence shown here is derived from an EMBL/GenBank/DDBJ whole genome shotgun (WGS) entry which is preliminary data.</text>
</comment>
<dbReference type="EMBL" id="JADEXG010000004">
    <property type="protein sequence ID" value="MBE9076212.1"/>
    <property type="molecule type" value="Genomic_DNA"/>
</dbReference>